<dbReference type="Proteomes" id="UP001493487">
    <property type="component" value="Unassembled WGS sequence"/>
</dbReference>
<dbReference type="RefSeq" id="WP_232188422.1">
    <property type="nucleotide sequence ID" value="NZ_JAIOAP010000016.1"/>
</dbReference>
<evidence type="ECO:0000313" key="2">
    <source>
        <dbReference type="Proteomes" id="UP001493487"/>
    </source>
</evidence>
<proteinExistence type="predicted"/>
<organism evidence="1 2">
    <name type="scientific">Cohnella silvisoli</name>
    <dbReference type="NCBI Taxonomy" id="2873699"/>
    <lineage>
        <taxon>Bacteria</taxon>
        <taxon>Bacillati</taxon>
        <taxon>Bacillota</taxon>
        <taxon>Bacilli</taxon>
        <taxon>Bacillales</taxon>
        <taxon>Paenibacillaceae</taxon>
        <taxon>Cohnella</taxon>
    </lineage>
</organism>
<reference evidence="1 2" key="1">
    <citation type="journal article" date="2023" name="Genome Announc.">
        <title>Pan-Genome Analyses of the Genus Cohnella and Proposal of the Novel Species Cohnella silvisoli sp. nov., Isolated from Forest Soil.</title>
        <authorList>
            <person name="Wang C."/>
            <person name="Mao L."/>
            <person name="Bao G."/>
            <person name="Zhu H."/>
        </authorList>
    </citation>
    <scope>NUCLEOTIDE SEQUENCE [LARGE SCALE GENOMIC DNA]</scope>
    <source>
        <strain evidence="1 2">NL03-T5-1</strain>
    </source>
</reference>
<name>A0ABV1L0K9_9BACL</name>
<accession>A0ABV1L0K9</accession>
<evidence type="ECO:0000313" key="1">
    <source>
        <dbReference type="EMBL" id="MEQ4485870.1"/>
    </source>
</evidence>
<comment type="caution">
    <text evidence="1">The sequence shown here is derived from an EMBL/GenBank/DDBJ whole genome shotgun (WGS) entry which is preliminary data.</text>
</comment>
<gene>
    <name evidence="1" type="ORF">QJS35_26170</name>
</gene>
<keyword evidence="2" id="KW-1185">Reference proteome</keyword>
<protein>
    <submittedName>
        <fullName evidence="1">Uncharacterized protein</fullName>
    </submittedName>
</protein>
<sequence>MIEINYDAEKEHIFDLRYILKKYIPESFFREYPNNTELHFIKRLFTNDLYIRFIGEYPMIWSTHYKYKYKNRGFTLVLDEDYDLISYAVDNPGDRNEVAEYIFSIMVKNDLLHNL</sequence>
<dbReference type="EMBL" id="JASKHM010000017">
    <property type="protein sequence ID" value="MEQ4485870.1"/>
    <property type="molecule type" value="Genomic_DNA"/>
</dbReference>